<comment type="caution">
    <text evidence="1">The sequence shown here is derived from an EMBL/GenBank/DDBJ whole genome shotgun (WGS) entry which is preliminary data.</text>
</comment>
<evidence type="ECO:0000313" key="1">
    <source>
        <dbReference type="EMBL" id="EAV40520.1"/>
    </source>
</evidence>
<name>A0P349_ROSAI</name>
<reference evidence="1 2" key="1">
    <citation type="submission" date="2006-05" db="EMBL/GenBank/DDBJ databases">
        <authorList>
            <person name="King G."/>
            <person name="Ferriera S."/>
            <person name="Johnson J."/>
            <person name="Kravitz S."/>
            <person name="Beeson K."/>
            <person name="Sutton G."/>
            <person name="Rogers Y.-H."/>
            <person name="Friedman R."/>
            <person name="Frazier M."/>
            <person name="Venter J.C."/>
        </authorList>
    </citation>
    <scope>NUCLEOTIDE SEQUENCE [LARGE SCALE GENOMIC DNA]</scope>
    <source>
        <strain evidence="2">ATCC 25650 / DSM 13394 / JCM 20685 / NBRC 16684 / NCIMB 2208 / IAM 12614 / B1</strain>
    </source>
</reference>
<protein>
    <submittedName>
        <fullName evidence="1">Uncharacterized protein</fullName>
    </submittedName>
</protein>
<evidence type="ECO:0000313" key="2">
    <source>
        <dbReference type="Proteomes" id="UP000004848"/>
    </source>
</evidence>
<proteinExistence type="predicted"/>
<dbReference type="AlphaFoldDB" id="A0P349"/>
<sequence length="32" mass="3628">MSCKIKVGTESIFRKPLPTLTTFSIFCGYLVF</sequence>
<gene>
    <name evidence="1" type="ORF">SIAM614_21572</name>
</gene>
<dbReference type="Proteomes" id="UP000004848">
    <property type="component" value="Unassembled WGS sequence"/>
</dbReference>
<accession>A0P349</accession>
<dbReference type="EMBL" id="AAUW01000029">
    <property type="protein sequence ID" value="EAV40520.1"/>
    <property type="molecule type" value="Genomic_DNA"/>
</dbReference>
<organism evidence="1 2">
    <name type="scientific">Roseibium aggregatum (strain ATCC 25650 / DSM 13394 / JCM 20685 / NBRC 16684 / NCIMB 2208 / IAM 12614 / B1)</name>
    <name type="common">Stappia aggregata</name>
    <dbReference type="NCBI Taxonomy" id="384765"/>
    <lineage>
        <taxon>Bacteria</taxon>
        <taxon>Pseudomonadati</taxon>
        <taxon>Pseudomonadota</taxon>
        <taxon>Alphaproteobacteria</taxon>
        <taxon>Hyphomicrobiales</taxon>
        <taxon>Stappiaceae</taxon>
        <taxon>Roseibium</taxon>
    </lineage>
</organism>